<name>A0A8T5VLA9_9BRAD</name>
<dbReference type="GO" id="GO:0031956">
    <property type="term" value="F:medium-chain fatty acid-CoA ligase activity"/>
    <property type="evidence" value="ECO:0007669"/>
    <property type="project" value="TreeGrafter"/>
</dbReference>
<protein>
    <submittedName>
        <fullName evidence="3">AMP-binding protein</fullName>
    </submittedName>
</protein>
<reference evidence="3" key="2">
    <citation type="submission" date="2022-04" db="EMBL/GenBank/DDBJ databases">
        <authorList>
            <person name="Bromfield E.S.P."/>
            <person name="Cloutier S."/>
        </authorList>
    </citation>
    <scope>NUCLEOTIDE SEQUENCE</scope>
    <source>
        <strain evidence="3">1S5</strain>
    </source>
</reference>
<dbReference type="RefSeq" id="WP_166103185.1">
    <property type="nucleotide sequence ID" value="NZ_CP096255.1"/>
</dbReference>
<evidence type="ECO:0000313" key="3">
    <source>
        <dbReference type="EMBL" id="UPT89187.1"/>
    </source>
</evidence>
<gene>
    <name evidence="3" type="ORF">HAP41_0000009510</name>
</gene>
<evidence type="ECO:0000256" key="2">
    <source>
        <dbReference type="ARBA" id="ARBA00022598"/>
    </source>
</evidence>
<proteinExistence type="inferred from homology"/>
<dbReference type="Gene3D" id="3.30.300.30">
    <property type="match status" value="1"/>
</dbReference>
<sequence>MRSQVKNPLPGVVYNDPERLRRYVEAGVLPVKSLADAFRESFQRHAARVALHTPQGKVTYAELDAISDRFAAALLRLGMRPQERALFQTNNCPELLFAFIGCLKAGVIPVCTLAAHREHEIGYLGCHSDARIHIVQGDDPKADLSAFALKMKPRIFTMRHVIVLRGKGTADCLAFDDLIAAEDPAEARLAVEAIEHDPFQVGVFQLSGGTTGVPKIIPRMSNDYLLNMQLTAETLGYTADDVMFMPMPMIHNACMVCFWGPTLLTGAAFAIPADMTPEAWGATFRSARPTWLGLIRPLLPRLESMLDQKLATIESVRAIWSPDAARLFREKFGIPSHGMFGMTEGVNMYTRRDDPVEAQDWTVGRPLSPFDEIRLVRPSDGQEVGYDEPGELLCRGPYTLAGYYNAPDRNAQCFDEQGFYSSGDLLVKRIIGGETYYAFSGRNKDLVNRGHEKVNAEELENAVASHPAVSECAVVGMPDPVLGERICAYIVVRNAQCAPSVSELARYLEGFGLAKFKWPERVEIVDALPVTRVGKLDKATLRSDIAAKVAADNRA</sequence>
<dbReference type="Pfam" id="PF13193">
    <property type="entry name" value="AMP-binding_C"/>
    <property type="match status" value="1"/>
</dbReference>
<dbReference type="Pfam" id="PF00501">
    <property type="entry name" value="AMP-binding"/>
    <property type="match status" value="1"/>
</dbReference>
<dbReference type="Proteomes" id="UP000551709">
    <property type="component" value="Chromosome"/>
</dbReference>
<dbReference type="AlphaFoldDB" id="A0A8T5VLA9"/>
<dbReference type="InterPro" id="IPR000873">
    <property type="entry name" value="AMP-dep_synth/lig_dom"/>
</dbReference>
<dbReference type="InterPro" id="IPR042099">
    <property type="entry name" value="ANL_N_sf"/>
</dbReference>
<keyword evidence="2" id="KW-0436">Ligase</keyword>
<dbReference type="SUPFAM" id="SSF56801">
    <property type="entry name" value="Acetyl-CoA synthetase-like"/>
    <property type="match status" value="1"/>
</dbReference>
<dbReference type="GO" id="GO:0006631">
    <property type="term" value="P:fatty acid metabolic process"/>
    <property type="evidence" value="ECO:0007669"/>
    <property type="project" value="TreeGrafter"/>
</dbReference>
<dbReference type="Gene3D" id="3.40.50.12780">
    <property type="entry name" value="N-terminal domain of ligase-like"/>
    <property type="match status" value="1"/>
</dbReference>
<accession>A0A8T5VLA9</accession>
<dbReference type="PANTHER" id="PTHR43201">
    <property type="entry name" value="ACYL-COA SYNTHETASE"/>
    <property type="match status" value="1"/>
</dbReference>
<organism evidence="3 4">
    <name type="scientific">Bradyrhizobium barranii subsp. apii</name>
    <dbReference type="NCBI Taxonomy" id="2819348"/>
    <lineage>
        <taxon>Bacteria</taxon>
        <taxon>Pseudomonadati</taxon>
        <taxon>Pseudomonadota</taxon>
        <taxon>Alphaproteobacteria</taxon>
        <taxon>Hyphomicrobiales</taxon>
        <taxon>Nitrobacteraceae</taxon>
        <taxon>Bradyrhizobium</taxon>
        <taxon>Bradyrhizobium barranii</taxon>
    </lineage>
</organism>
<dbReference type="InterPro" id="IPR025110">
    <property type="entry name" value="AMP-bd_C"/>
</dbReference>
<dbReference type="InterPro" id="IPR045851">
    <property type="entry name" value="AMP-bd_C_sf"/>
</dbReference>
<dbReference type="EMBL" id="CP096255">
    <property type="protein sequence ID" value="UPT89187.1"/>
    <property type="molecule type" value="Genomic_DNA"/>
</dbReference>
<reference evidence="3" key="1">
    <citation type="journal article" date="2017" name="Syst. Appl. Microbiol.">
        <title>Soybeans inoculated with root zone soils of Canadian native legumes harbour diverse and novel Bradyrhizobium spp. that possess agricultural potential.</title>
        <authorList>
            <person name="Bromfield E.S.P."/>
            <person name="Cloutier S."/>
            <person name="Tambong J.T."/>
            <person name="Tran Thi T.V."/>
        </authorList>
    </citation>
    <scope>NUCLEOTIDE SEQUENCE</scope>
    <source>
        <strain evidence="3">1S5</strain>
    </source>
</reference>
<dbReference type="PANTHER" id="PTHR43201:SF5">
    <property type="entry name" value="MEDIUM-CHAIN ACYL-COA LIGASE ACSF2, MITOCHONDRIAL"/>
    <property type="match status" value="1"/>
</dbReference>
<evidence type="ECO:0000256" key="1">
    <source>
        <dbReference type="ARBA" id="ARBA00006432"/>
    </source>
</evidence>
<evidence type="ECO:0000313" key="4">
    <source>
        <dbReference type="Proteomes" id="UP000551709"/>
    </source>
</evidence>
<comment type="similarity">
    <text evidence="1">Belongs to the ATP-dependent AMP-binding enzyme family.</text>
</comment>